<proteinExistence type="predicted"/>
<accession>A0A0F3L4L9</accession>
<dbReference type="OrthoDB" id="6258586at2"/>
<dbReference type="PATRIC" id="fig|345309.4.peg.70"/>
<dbReference type="AlphaFoldDB" id="A0A0F3L4L9"/>
<dbReference type="RefSeq" id="WP_045827542.1">
    <property type="nucleotide sequence ID" value="NZ_JZRB01000001.1"/>
</dbReference>
<organism evidence="1 2">
    <name type="scientific">Luteibacter yeojuensis</name>
    <dbReference type="NCBI Taxonomy" id="345309"/>
    <lineage>
        <taxon>Bacteria</taxon>
        <taxon>Pseudomonadati</taxon>
        <taxon>Pseudomonadota</taxon>
        <taxon>Gammaproteobacteria</taxon>
        <taxon>Lysobacterales</taxon>
        <taxon>Rhodanobacteraceae</taxon>
        <taxon>Luteibacter</taxon>
    </lineage>
</organism>
<gene>
    <name evidence="1" type="ORF">VI08_00340</name>
</gene>
<dbReference type="EMBL" id="JZRB01000001">
    <property type="protein sequence ID" value="KJV37304.1"/>
    <property type="molecule type" value="Genomic_DNA"/>
</dbReference>
<evidence type="ECO:0000313" key="1">
    <source>
        <dbReference type="EMBL" id="KJV37304.1"/>
    </source>
</evidence>
<protein>
    <submittedName>
        <fullName evidence="1">Uncharacterized protein</fullName>
    </submittedName>
</protein>
<evidence type="ECO:0000313" key="2">
    <source>
        <dbReference type="Proteomes" id="UP000033651"/>
    </source>
</evidence>
<comment type="caution">
    <text evidence="1">The sequence shown here is derived from an EMBL/GenBank/DDBJ whole genome shotgun (WGS) entry which is preliminary data.</text>
</comment>
<keyword evidence="2" id="KW-1185">Reference proteome</keyword>
<sequence>MRGVERIAAAAVLAVMAGGVRASGWPDVAMPAGAQLAETAPRMVFNGTEMHTEVFRTDMKPDALTAWLKQSWHDDWVRDKVNGWDVLGHKDGDYYITVQVRPEGDGSRGDVGITRIPPKGTRPAPIGVGFARPAETTVINDISYPDDPHNVRTLALANKLTVNQNSSWYRDHMAAEGWRPAEANTCQEGARGCVLAYEKAGRAMMIAITAGPAGTNIVANIAEDK</sequence>
<name>A0A0F3L4L9_9GAMM</name>
<reference evidence="1 2" key="1">
    <citation type="submission" date="2015-03" db="EMBL/GenBank/DDBJ databases">
        <title>Draft genome sequence of Luteibacter yeojuensis strain SU11.</title>
        <authorList>
            <person name="Sulaiman J."/>
            <person name="Priya K."/>
            <person name="Chan K.-G."/>
        </authorList>
    </citation>
    <scope>NUCLEOTIDE SEQUENCE [LARGE SCALE GENOMIC DNA]</scope>
    <source>
        <strain evidence="1 2">SU11</strain>
    </source>
</reference>
<dbReference type="Proteomes" id="UP000033651">
    <property type="component" value="Unassembled WGS sequence"/>
</dbReference>